<comment type="similarity">
    <text evidence="2">Belongs to the perilipin family.</text>
</comment>
<evidence type="ECO:0000256" key="1">
    <source>
        <dbReference type="ARBA" id="ARBA00004502"/>
    </source>
</evidence>
<dbReference type="GO" id="GO:0005811">
    <property type="term" value="C:lipid droplet"/>
    <property type="evidence" value="ECO:0007669"/>
    <property type="project" value="UniProtKB-SubCell"/>
</dbReference>
<comment type="subcellular location">
    <subcellularLocation>
        <location evidence="1">Lipid droplet</location>
    </subcellularLocation>
</comment>
<name>A0A9P0DSJ0_PHACE</name>
<keyword evidence="6" id="KW-1185">Reference proteome</keyword>
<dbReference type="AlphaFoldDB" id="A0A9P0DSJ0"/>
<dbReference type="InterPro" id="IPR004279">
    <property type="entry name" value="Perilipin"/>
</dbReference>
<evidence type="ECO:0000256" key="4">
    <source>
        <dbReference type="SAM" id="MobiDB-lite"/>
    </source>
</evidence>
<dbReference type="PANTHER" id="PTHR14024:SF49">
    <property type="entry name" value="LIPID STORAGE DROPLETS SURFACE-BINDING PROTEIN 1"/>
    <property type="match status" value="1"/>
</dbReference>
<evidence type="ECO:0000256" key="3">
    <source>
        <dbReference type="ARBA" id="ARBA00022677"/>
    </source>
</evidence>
<dbReference type="GO" id="GO:0005829">
    <property type="term" value="C:cytosol"/>
    <property type="evidence" value="ECO:0007669"/>
    <property type="project" value="TreeGrafter"/>
</dbReference>
<dbReference type="OrthoDB" id="376826at2759"/>
<proteinExistence type="inferred from homology"/>
<sequence length="447" mass="49772">MTRRKHHRKAKSTTKAMETPNDSSPTTSSELNFRDSVDCSVQTEYSLPQTRNKLHGIQNLESITRITNFPVVESSWSYAGSIYKKLKDSNSMVHWTFDTAESSIHTILEAASPAIILLEGPINSLDKVVCRSLDIVEQAVPSINLPPEMIYSNTKQYVTDVGTKIAQPVLKRADSMKQIGNTVLASKYTTYAADTLDGALNVAEKYVDKYLPAEDEPATDETENTIDGPTGKAIHTIHHVDRFSRKLRRRLTQRTIAEVEALKQQSAEAVHVLIYVAELVATDPVLAFQKGKELWASLSKDEPENQARPENVEQLIVLMTRESARRMVHLINFTSGVLSNAPKRLTVTVNSIARKILHVLDSTVKTIHMEDVQRNIGDILKIQGRQLAKALKEVNAYISELLERIQENPSNENPSKSALAIPQIKVQEAKATIKNTIAKSNGTENNS</sequence>
<evidence type="ECO:0008006" key="7">
    <source>
        <dbReference type="Google" id="ProtNLM"/>
    </source>
</evidence>
<dbReference type="Proteomes" id="UP001153737">
    <property type="component" value="Chromosome 7"/>
</dbReference>
<accession>A0A9P0DSJ0</accession>
<gene>
    <name evidence="5" type="ORF">PHAECO_LOCUS11047</name>
</gene>
<keyword evidence="3" id="KW-0551">Lipid droplet</keyword>
<dbReference type="EMBL" id="OU896713">
    <property type="protein sequence ID" value="CAH1176400.1"/>
    <property type="molecule type" value="Genomic_DNA"/>
</dbReference>
<dbReference type="PANTHER" id="PTHR14024">
    <property type="entry name" value="PERILIPIN"/>
    <property type="match status" value="1"/>
</dbReference>
<organism evidence="5 6">
    <name type="scientific">Phaedon cochleariae</name>
    <name type="common">Mustard beetle</name>
    <dbReference type="NCBI Taxonomy" id="80249"/>
    <lineage>
        <taxon>Eukaryota</taxon>
        <taxon>Metazoa</taxon>
        <taxon>Ecdysozoa</taxon>
        <taxon>Arthropoda</taxon>
        <taxon>Hexapoda</taxon>
        <taxon>Insecta</taxon>
        <taxon>Pterygota</taxon>
        <taxon>Neoptera</taxon>
        <taxon>Endopterygota</taxon>
        <taxon>Coleoptera</taxon>
        <taxon>Polyphaga</taxon>
        <taxon>Cucujiformia</taxon>
        <taxon>Chrysomeloidea</taxon>
        <taxon>Chrysomelidae</taxon>
        <taxon>Chrysomelinae</taxon>
        <taxon>Chrysomelini</taxon>
        <taxon>Phaedon</taxon>
    </lineage>
</organism>
<protein>
    <recommendedName>
        <fullName evidence="7">Lipid storage droplets surface-binding protein 1</fullName>
    </recommendedName>
</protein>
<dbReference type="Pfam" id="PF03036">
    <property type="entry name" value="Perilipin"/>
    <property type="match status" value="1"/>
</dbReference>
<evidence type="ECO:0000313" key="5">
    <source>
        <dbReference type="EMBL" id="CAH1176400.1"/>
    </source>
</evidence>
<dbReference type="GO" id="GO:0010890">
    <property type="term" value="P:positive regulation of triglyceride storage"/>
    <property type="evidence" value="ECO:0007669"/>
    <property type="project" value="TreeGrafter"/>
</dbReference>
<feature type="compositionally biased region" description="Basic residues" evidence="4">
    <location>
        <begin position="1"/>
        <end position="12"/>
    </location>
</feature>
<reference evidence="5" key="1">
    <citation type="submission" date="2022-01" db="EMBL/GenBank/DDBJ databases">
        <authorList>
            <person name="King R."/>
        </authorList>
    </citation>
    <scope>NUCLEOTIDE SEQUENCE</scope>
</reference>
<feature type="region of interest" description="Disordered" evidence="4">
    <location>
        <begin position="1"/>
        <end position="33"/>
    </location>
</feature>
<feature type="compositionally biased region" description="Polar residues" evidence="4">
    <location>
        <begin position="13"/>
        <end position="31"/>
    </location>
</feature>
<dbReference type="GO" id="GO:0019915">
    <property type="term" value="P:lipid storage"/>
    <property type="evidence" value="ECO:0007669"/>
    <property type="project" value="TreeGrafter"/>
</dbReference>
<reference evidence="5" key="2">
    <citation type="submission" date="2022-10" db="EMBL/GenBank/DDBJ databases">
        <authorList>
            <consortium name="ENA_rothamsted_submissions"/>
            <consortium name="culmorum"/>
            <person name="King R."/>
        </authorList>
    </citation>
    <scope>NUCLEOTIDE SEQUENCE</scope>
</reference>
<evidence type="ECO:0000313" key="6">
    <source>
        <dbReference type="Proteomes" id="UP001153737"/>
    </source>
</evidence>
<evidence type="ECO:0000256" key="2">
    <source>
        <dbReference type="ARBA" id="ARBA00006311"/>
    </source>
</evidence>